<sequence length="58" mass="6872">MAEDSDKIIEIILCIFLPPLAVYWHTKECGMPVLIDIVLCFLFWIPAIIYAFWFCFMQ</sequence>
<keyword evidence="3 6" id="KW-0812">Transmembrane</keyword>
<gene>
    <name evidence="7" type="ORF">NBR_LOCUS7166</name>
</gene>
<dbReference type="Pfam" id="PF01679">
    <property type="entry name" value="Pmp3"/>
    <property type="match status" value="1"/>
</dbReference>
<keyword evidence="8" id="KW-1185">Reference proteome</keyword>
<dbReference type="PROSITE" id="PS01309">
    <property type="entry name" value="UPF0057"/>
    <property type="match status" value="1"/>
</dbReference>
<evidence type="ECO:0000256" key="3">
    <source>
        <dbReference type="ARBA" id="ARBA00022692"/>
    </source>
</evidence>
<evidence type="ECO:0000313" key="7">
    <source>
        <dbReference type="EMBL" id="VDL70755.1"/>
    </source>
</evidence>
<keyword evidence="5 6" id="KW-0472">Membrane</keyword>
<dbReference type="GO" id="GO:0016020">
    <property type="term" value="C:membrane"/>
    <property type="evidence" value="ECO:0007669"/>
    <property type="project" value="UniProtKB-SubCell"/>
</dbReference>
<accession>A0A0N4XWB0</accession>
<dbReference type="AlphaFoldDB" id="A0A0N4XWB0"/>
<dbReference type="PANTHER" id="PTHR21659">
    <property type="entry name" value="HYDROPHOBIC PROTEIN RCI2 LOW TEMPERATURE AND SALT RESPONSIVE PROTEIN LTI6 -RELATED"/>
    <property type="match status" value="1"/>
</dbReference>
<evidence type="ECO:0000313" key="8">
    <source>
        <dbReference type="Proteomes" id="UP000271162"/>
    </source>
</evidence>
<dbReference type="PANTHER" id="PTHR21659:SF16">
    <property type="entry name" value="UPF0057 MEMBRANE PROTEIN C04G6.5-RELATED"/>
    <property type="match status" value="1"/>
</dbReference>
<organism evidence="9">
    <name type="scientific">Nippostrongylus brasiliensis</name>
    <name type="common">Rat hookworm</name>
    <dbReference type="NCBI Taxonomy" id="27835"/>
    <lineage>
        <taxon>Eukaryota</taxon>
        <taxon>Metazoa</taxon>
        <taxon>Ecdysozoa</taxon>
        <taxon>Nematoda</taxon>
        <taxon>Chromadorea</taxon>
        <taxon>Rhabditida</taxon>
        <taxon>Rhabditina</taxon>
        <taxon>Rhabditomorpha</taxon>
        <taxon>Strongyloidea</taxon>
        <taxon>Heligmosomidae</taxon>
        <taxon>Nippostrongylus</taxon>
    </lineage>
</organism>
<evidence type="ECO:0000313" key="9">
    <source>
        <dbReference type="WBParaSite" id="NBR_0000716501-mRNA-1"/>
    </source>
</evidence>
<protein>
    <submittedName>
        <fullName evidence="9">UPF0057 membrane protein (inferred by orthology to a C. elegans protein)</fullName>
    </submittedName>
</protein>
<dbReference type="Proteomes" id="UP000271162">
    <property type="component" value="Unassembled WGS sequence"/>
</dbReference>
<evidence type="ECO:0000256" key="2">
    <source>
        <dbReference type="ARBA" id="ARBA00009530"/>
    </source>
</evidence>
<evidence type="ECO:0000256" key="4">
    <source>
        <dbReference type="ARBA" id="ARBA00022989"/>
    </source>
</evidence>
<proteinExistence type="inferred from homology"/>
<dbReference type="InterPro" id="IPR000612">
    <property type="entry name" value="PMP3"/>
</dbReference>
<dbReference type="EMBL" id="UYSL01019864">
    <property type="protein sequence ID" value="VDL70755.1"/>
    <property type="molecule type" value="Genomic_DNA"/>
</dbReference>
<dbReference type="OMA" id="WFPASAY"/>
<keyword evidence="4 6" id="KW-1133">Transmembrane helix</keyword>
<evidence type="ECO:0000256" key="1">
    <source>
        <dbReference type="ARBA" id="ARBA00004370"/>
    </source>
</evidence>
<comment type="subcellular location">
    <subcellularLocation>
        <location evidence="1">Membrane</location>
    </subcellularLocation>
</comment>
<comment type="similarity">
    <text evidence="2">Belongs to the UPF0057 (PMP3) family.</text>
</comment>
<name>A0A0N4XWB0_NIPBR</name>
<evidence type="ECO:0000256" key="5">
    <source>
        <dbReference type="ARBA" id="ARBA00023136"/>
    </source>
</evidence>
<evidence type="ECO:0000256" key="6">
    <source>
        <dbReference type="SAM" id="Phobius"/>
    </source>
</evidence>
<feature type="transmembrane region" description="Helical" evidence="6">
    <location>
        <begin position="7"/>
        <end position="25"/>
    </location>
</feature>
<feature type="transmembrane region" description="Helical" evidence="6">
    <location>
        <begin position="31"/>
        <end position="56"/>
    </location>
</feature>
<reference evidence="9" key="1">
    <citation type="submission" date="2017-02" db="UniProtKB">
        <authorList>
            <consortium name="WormBaseParasite"/>
        </authorList>
    </citation>
    <scope>IDENTIFICATION</scope>
</reference>
<dbReference type="WBParaSite" id="NBR_0000716501-mRNA-1">
    <property type="protein sequence ID" value="NBR_0000716501-mRNA-1"/>
    <property type="gene ID" value="NBR_0000716501"/>
</dbReference>
<reference evidence="7 8" key="2">
    <citation type="submission" date="2018-11" db="EMBL/GenBank/DDBJ databases">
        <authorList>
            <consortium name="Pathogen Informatics"/>
        </authorList>
    </citation>
    <scope>NUCLEOTIDE SEQUENCE [LARGE SCALE GENOMIC DNA]</scope>
</reference>